<dbReference type="GO" id="GO:0005524">
    <property type="term" value="F:ATP binding"/>
    <property type="evidence" value="ECO:0007669"/>
    <property type="project" value="UniProtKB-KW"/>
</dbReference>
<evidence type="ECO:0000256" key="1">
    <source>
        <dbReference type="ARBA" id="ARBA00004128"/>
    </source>
</evidence>
<organism evidence="19">
    <name type="scientific">Phallusia mammillata</name>
    <dbReference type="NCBI Taxonomy" id="59560"/>
    <lineage>
        <taxon>Eukaryota</taxon>
        <taxon>Metazoa</taxon>
        <taxon>Chordata</taxon>
        <taxon>Tunicata</taxon>
        <taxon>Ascidiacea</taxon>
        <taxon>Phlebobranchia</taxon>
        <taxon>Ascidiidae</taxon>
        <taxon>Phallusia</taxon>
    </lineage>
</organism>
<evidence type="ECO:0000256" key="14">
    <source>
        <dbReference type="ARBA" id="ARBA00047523"/>
    </source>
</evidence>
<protein>
    <submittedName>
        <fullName evidence="19">Multidrug resistance-associated protein 1-like</fullName>
    </submittedName>
</protein>
<proteinExistence type="evidence at transcript level"/>
<dbReference type="InterPro" id="IPR017871">
    <property type="entry name" value="ABC_transporter-like_CS"/>
</dbReference>
<feature type="transmembrane region" description="Helical" evidence="16">
    <location>
        <begin position="1458"/>
        <end position="1478"/>
    </location>
</feature>
<evidence type="ECO:0000259" key="18">
    <source>
        <dbReference type="PROSITE" id="PS50929"/>
    </source>
</evidence>
<feature type="transmembrane region" description="Helical" evidence="16">
    <location>
        <begin position="493"/>
        <end position="513"/>
    </location>
</feature>
<feature type="transmembrane region" description="Helical" evidence="16">
    <location>
        <begin position="1222"/>
        <end position="1249"/>
    </location>
</feature>
<evidence type="ECO:0000313" key="19">
    <source>
        <dbReference type="EMBL" id="CAB3219631.1"/>
    </source>
</evidence>
<sequence>MTITEFCGGEVFFDAGKVWNSTDPTFSNCYQQLVFDLVPCVYLWIFTIPYYFITRNSEESYIPISPLFKAKVITTILLWVFAWTNLIRSLVEWGQSAANVPAVDLVVPLIVGMTMALAVVLLQYDRMKGVRSSGFLTCYWLLFLLTWAFVFKSKVSLIMSGKVLTGGQILRCVTFFLSYLAVIVNFAFCFFADKPPAFKKADLKAANLTIKTNITYIQAREDEIHMRLIPAKSEDEKPHETSPEEGATFLSKITFWWFTRMVILGYKQPLVDSNLWNLKKSDASGNIAQHFLKNWNAERAKNSKVLSAKPTTSNGSAKHDKTAEKELLIKHKKGGGKRKGSLLWAMCKTFGPYFLVGSLLKICQDCLSFVGPQILSGLISFTTNDEPAWRGYFLAVSLFVVAMTQSTILQQYFHICFVVGMRLRSAIISAVYRKALVMSNSARRESTLGEIVNLMSVDAQRFMDLMTYLNVVWSGPFQIIVALYFLWQELGPSVLAGLAIMILLIPLNALIASKARALQVKQMGYKDERIKLMNEILNGIKVLKMYAWEMSFKDKITKIRSKELKQLRRAAYLNALSQFAVVWTPFLVSLTTFAVYVMIDDHNVLDAQKAFVSLSLFNILRFPLTMLPTVVSSIVQASVSLQRLEKFLNNDELDESNVDRKPTSSANMISIDNGTFKWDRDQDDVLKNISMSVPDGSLVAVVGQVGCGKSSLMSAMLGDMEKTEGRVSVQGSIAYVPQQAWIQNLTAQDNITFGKELDICRYQDVVEACELKADFDMLPAGDQTEIGERGINLSGGQKQRVAIARAVYQDAQIYLFDDPLSSVDSHVGKNIFDNVLGPGGCLKRKTRILVTHGLAFLPQVDKIYVLVDGQITEAGNYNELLEKDGAFAEFLRNYAQTEDDDEFNKRNGQPVIGYKEEKTKKNPMSDMPMQFDCCGGVTMAMDEESSNKYSAPKKKIIIPENKSCKSSSKKSTTCHKDDEKKKTDCCGGVTMATKEENCNKKKVQEDKCCSGKPTTCHKEDNKPKKNCCGGVAMATGEDNCSKKTPEDKCCKNSSEKKATTCHNEDTKTKNDCCGGVTIATEEKACNNKKVEDKCCTGKPTSCHGDTKKNPMSEAPKKTDCCGNAKEEKSCNKKKIPEDKCCNNSSGKPSTCHKEEKPVKKNPITEAPVQFDCCGGCTVPMDFSEEKDEKLSPAKKGDKLISAEKAATGSVKLSVFVSYMRSIGYFLSFLICLFFVLQYAAQIYSSIWLSDWSMDPLNPDGTQNGTQLRLGVYGILGLCQAFMVLSSSLSLTYGAVAAATVMQFDMLCRIVRAPMSFFDTTPLGRLMNRFSKDVYLVDEVIPRTLSSFLMTFFKTAGTFAVIIYSTPLFAVVIVPLLLLYYFIQRFYVRTSRQLKRLESISRSPIYSHFGESLAGATTIRAYGLQQNFIWENEVKIDTNQMSYYPIVVSNRWLGLRLELVGNCVILFAAIFAVSGKGMIDAGIVGLSISYAMQVTSCMSCMVREASTLETNIVAVERVKEYSNVSQEAPLVVAKESPPANWPAEGGIEFENYSTRYRPGLDLVVKNFTVDIKGGEKIGVAGRTGAGKTSLTMALFRIIESSDGCIRIDGINIAKMGLQDLRSKLSIIPQDPVLFSGSLRMNLDPFDAYSDEQLWSALEHSHLKNFVESLPSKLEHEVSEGGENLSVGQRQLVCLARALLRNSKILVLDEATAAVDFETDDLIQATIRVQFEQCTTFTIAHRLNTIMDSTRVIVLDAGRIAEFDSPQNLLKKKGIFYGMAKDAGLV</sequence>
<feature type="transmembrane region" description="Helical" evidence="16">
    <location>
        <begin position="465"/>
        <end position="487"/>
    </location>
</feature>
<comment type="catalytic activity">
    <reaction evidence="15">
        <text>17beta-estradiol 17-O-(beta-D-glucuronate)(in) + ATP + H2O = 17beta-estradiol 17-O-(beta-D-glucuronate)(out) + ADP + phosphate + H(+)</text>
        <dbReference type="Rhea" id="RHEA:60128"/>
        <dbReference type="ChEBI" id="CHEBI:15377"/>
        <dbReference type="ChEBI" id="CHEBI:15378"/>
        <dbReference type="ChEBI" id="CHEBI:30616"/>
        <dbReference type="ChEBI" id="CHEBI:43474"/>
        <dbReference type="ChEBI" id="CHEBI:82961"/>
        <dbReference type="ChEBI" id="CHEBI:456216"/>
    </reaction>
    <physiologicalReaction direction="left-to-right" evidence="15">
        <dbReference type="Rhea" id="RHEA:60129"/>
    </physiologicalReaction>
</comment>
<dbReference type="CDD" id="cd03250">
    <property type="entry name" value="ABCC_MRP_domain1"/>
    <property type="match status" value="1"/>
</dbReference>
<dbReference type="InterPro" id="IPR027417">
    <property type="entry name" value="P-loop_NTPase"/>
</dbReference>
<dbReference type="PROSITE" id="PS50929">
    <property type="entry name" value="ABC_TM1F"/>
    <property type="match status" value="2"/>
</dbReference>
<feature type="transmembrane region" description="Helical" evidence="16">
    <location>
        <begin position="103"/>
        <end position="122"/>
    </location>
</feature>
<feature type="transmembrane region" description="Helical" evidence="16">
    <location>
        <begin position="1358"/>
        <end position="1382"/>
    </location>
</feature>
<feature type="transmembrane region" description="Helical" evidence="16">
    <location>
        <begin position="389"/>
        <end position="406"/>
    </location>
</feature>
<dbReference type="PROSITE" id="PS50893">
    <property type="entry name" value="ABC_TRANSPORTER_2"/>
    <property type="match status" value="2"/>
</dbReference>
<dbReference type="FunFam" id="3.40.50.300:FF:000074">
    <property type="entry name" value="Multidrug resistance-associated protein 5 isoform 1"/>
    <property type="match status" value="1"/>
</dbReference>
<feature type="domain" description="ABC transmembrane type-1" evidence="18">
    <location>
        <begin position="1228"/>
        <end position="1498"/>
    </location>
</feature>
<dbReference type="Gene3D" id="3.40.50.300">
    <property type="entry name" value="P-loop containing nucleotide triphosphate hydrolases"/>
    <property type="match status" value="2"/>
</dbReference>
<feature type="transmembrane region" description="Helical" evidence="16">
    <location>
        <begin position="33"/>
        <end position="52"/>
    </location>
</feature>
<keyword evidence="12 16" id="KW-0472">Membrane</keyword>
<dbReference type="FunFam" id="1.20.1560.10:FF:000007">
    <property type="entry name" value="ATP-binding cassette subfamily C member 1"/>
    <property type="match status" value="1"/>
</dbReference>
<dbReference type="InterPro" id="IPR011527">
    <property type="entry name" value="ABC1_TM_dom"/>
</dbReference>
<dbReference type="Pfam" id="PF00664">
    <property type="entry name" value="ABC_membrane"/>
    <property type="match status" value="2"/>
</dbReference>
<dbReference type="GO" id="GO:0006869">
    <property type="term" value="P:lipid transport"/>
    <property type="evidence" value="ECO:0007669"/>
    <property type="project" value="UniProtKB-KW"/>
</dbReference>
<evidence type="ECO:0000259" key="17">
    <source>
        <dbReference type="PROSITE" id="PS50893"/>
    </source>
</evidence>
<comment type="catalytic activity">
    <reaction evidence="13">
        <text>ATP + H2O + xenobioticSide 1 = ADP + phosphate + xenobioticSide 2.</text>
        <dbReference type="EC" id="7.6.2.2"/>
    </reaction>
</comment>
<dbReference type="FunFam" id="1.20.1560.10:FF:000001">
    <property type="entry name" value="ATP-binding cassette subfamily C member 1"/>
    <property type="match status" value="1"/>
</dbReference>
<comment type="subcellular location">
    <subcellularLocation>
        <location evidence="2">Cell membrane</location>
        <topology evidence="2">Multi-pass membrane protein</topology>
    </subcellularLocation>
    <subcellularLocation>
        <location evidence="1">Vacuole membrane</location>
        <topology evidence="1">Multi-pass membrane protein</topology>
    </subcellularLocation>
</comment>
<comment type="catalytic activity">
    <reaction evidence="14">
        <text>leukotriene C4(in) + ATP + H2O = leukotriene C4(out) + ADP + phosphate + H(+)</text>
        <dbReference type="Rhea" id="RHEA:38963"/>
        <dbReference type="ChEBI" id="CHEBI:15377"/>
        <dbReference type="ChEBI" id="CHEBI:15378"/>
        <dbReference type="ChEBI" id="CHEBI:30616"/>
        <dbReference type="ChEBI" id="CHEBI:43474"/>
        <dbReference type="ChEBI" id="CHEBI:57973"/>
        <dbReference type="ChEBI" id="CHEBI:456216"/>
    </reaction>
    <physiologicalReaction direction="left-to-right" evidence="14">
        <dbReference type="Rhea" id="RHEA:38964"/>
    </physiologicalReaction>
</comment>
<keyword evidence="6 16" id="KW-0812">Transmembrane</keyword>
<dbReference type="EMBL" id="LR782598">
    <property type="protein sequence ID" value="CAB3219631.1"/>
    <property type="molecule type" value="mRNA"/>
</dbReference>
<feature type="domain" description="ABC transporter" evidence="17">
    <location>
        <begin position="669"/>
        <end position="893"/>
    </location>
</feature>
<evidence type="ECO:0000256" key="10">
    <source>
        <dbReference type="ARBA" id="ARBA00022989"/>
    </source>
</evidence>
<evidence type="ECO:0000256" key="13">
    <source>
        <dbReference type="ARBA" id="ARBA00034018"/>
    </source>
</evidence>
<evidence type="ECO:0000256" key="9">
    <source>
        <dbReference type="ARBA" id="ARBA00022840"/>
    </source>
</evidence>
<accession>A0A6F9D5Q1</accession>
<dbReference type="GO" id="GO:0016887">
    <property type="term" value="F:ATP hydrolysis activity"/>
    <property type="evidence" value="ECO:0007669"/>
    <property type="project" value="InterPro"/>
</dbReference>
<gene>
    <name evidence="19" type="primary">Abcc1-007</name>
</gene>
<dbReference type="InterPro" id="IPR036640">
    <property type="entry name" value="ABC1_TM_sf"/>
</dbReference>
<dbReference type="InterPro" id="IPR050173">
    <property type="entry name" value="ABC_transporter_C-like"/>
</dbReference>
<keyword evidence="9" id="KW-0067">ATP-binding</keyword>
<reference evidence="19" key="1">
    <citation type="submission" date="2020-04" db="EMBL/GenBank/DDBJ databases">
        <authorList>
            <person name="Neveu A P."/>
        </authorList>
    </citation>
    <scope>NUCLEOTIDE SEQUENCE</scope>
    <source>
        <tissue evidence="19">Whole embryo</tissue>
    </source>
</reference>
<feature type="domain" description="ABC transporter" evidence="17">
    <location>
        <begin position="1546"/>
        <end position="1780"/>
    </location>
</feature>
<dbReference type="InterPro" id="IPR003439">
    <property type="entry name" value="ABC_transporter-like_ATP-bd"/>
</dbReference>
<evidence type="ECO:0000256" key="5">
    <source>
        <dbReference type="ARBA" id="ARBA00022475"/>
    </source>
</evidence>
<comment type="similarity">
    <text evidence="3">Belongs to the ABC transporter superfamily. ABCC family. Conjugate transporter (TC 3.A.1.208) subfamily.</text>
</comment>
<evidence type="ECO:0000256" key="7">
    <source>
        <dbReference type="ARBA" id="ARBA00022737"/>
    </source>
</evidence>
<keyword evidence="11" id="KW-0445">Lipid transport</keyword>
<evidence type="ECO:0000256" key="12">
    <source>
        <dbReference type="ARBA" id="ARBA00023136"/>
    </source>
</evidence>
<feature type="transmembrane region" description="Helical" evidence="16">
    <location>
        <begin position="134"/>
        <end position="153"/>
    </location>
</feature>
<dbReference type="SUPFAM" id="SSF90123">
    <property type="entry name" value="ABC transporter transmembrane region"/>
    <property type="match status" value="2"/>
</dbReference>
<dbReference type="InterPro" id="IPR003593">
    <property type="entry name" value="AAA+_ATPase"/>
</dbReference>
<evidence type="ECO:0000256" key="16">
    <source>
        <dbReference type="SAM" id="Phobius"/>
    </source>
</evidence>
<feature type="transmembrane region" description="Helical" evidence="16">
    <location>
        <begin position="1269"/>
        <end position="1295"/>
    </location>
</feature>
<keyword evidence="7" id="KW-0677">Repeat</keyword>
<dbReference type="FunFam" id="3.40.50.300:FF:000293">
    <property type="entry name" value="ATP binding cassette subfamily C member 1"/>
    <property type="match status" value="1"/>
</dbReference>
<keyword evidence="5" id="KW-1003">Cell membrane</keyword>
<dbReference type="SMART" id="SM00382">
    <property type="entry name" value="AAA"/>
    <property type="match status" value="2"/>
</dbReference>
<dbReference type="PROSITE" id="PS00211">
    <property type="entry name" value="ABC_TRANSPORTER_1"/>
    <property type="match status" value="2"/>
</dbReference>
<dbReference type="PANTHER" id="PTHR24223:SF443">
    <property type="entry name" value="MULTIDRUG-RESISTANCE LIKE PROTEIN 1, ISOFORM I"/>
    <property type="match status" value="1"/>
</dbReference>
<dbReference type="CDD" id="cd18595">
    <property type="entry name" value="ABC_6TM_MRP1_2_3_6_D1_like"/>
    <property type="match status" value="1"/>
</dbReference>
<keyword evidence="4" id="KW-0813">Transport</keyword>
<dbReference type="SUPFAM" id="SSF52540">
    <property type="entry name" value="P-loop containing nucleoside triphosphate hydrolases"/>
    <property type="match status" value="2"/>
</dbReference>
<dbReference type="GO" id="GO:0008559">
    <property type="term" value="F:ABC-type xenobiotic transporter activity"/>
    <property type="evidence" value="ECO:0007669"/>
    <property type="project" value="UniProtKB-EC"/>
</dbReference>
<evidence type="ECO:0000256" key="2">
    <source>
        <dbReference type="ARBA" id="ARBA00004651"/>
    </source>
</evidence>
<dbReference type="CDD" id="cd18603">
    <property type="entry name" value="ABC_6TM_MRP1_2_3_6_D2_like"/>
    <property type="match status" value="1"/>
</dbReference>
<dbReference type="Gene3D" id="1.20.1560.10">
    <property type="entry name" value="ABC transporter type 1, transmembrane domain"/>
    <property type="match status" value="2"/>
</dbReference>
<dbReference type="CDD" id="cd03244">
    <property type="entry name" value="ABCC_MRP_domain2"/>
    <property type="match status" value="1"/>
</dbReference>
<evidence type="ECO:0000256" key="4">
    <source>
        <dbReference type="ARBA" id="ARBA00022448"/>
    </source>
</evidence>
<evidence type="ECO:0000256" key="11">
    <source>
        <dbReference type="ARBA" id="ARBA00023055"/>
    </source>
</evidence>
<dbReference type="GO" id="GO:0005774">
    <property type="term" value="C:vacuolar membrane"/>
    <property type="evidence" value="ECO:0007669"/>
    <property type="project" value="UniProtKB-SubCell"/>
</dbReference>
<dbReference type="GO" id="GO:0005886">
    <property type="term" value="C:plasma membrane"/>
    <property type="evidence" value="ECO:0007669"/>
    <property type="project" value="UniProtKB-SubCell"/>
</dbReference>
<keyword evidence="8" id="KW-0547">Nucleotide-binding</keyword>
<evidence type="ECO:0000256" key="3">
    <source>
        <dbReference type="ARBA" id="ARBA00009726"/>
    </source>
</evidence>
<dbReference type="PANTHER" id="PTHR24223">
    <property type="entry name" value="ATP-BINDING CASSETTE SUB-FAMILY C"/>
    <property type="match status" value="1"/>
</dbReference>
<evidence type="ECO:0000256" key="6">
    <source>
        <dbReference type="ARBA" id="ARBA00022692"/>
    </source>
</evidence>
<feature type="transmembrane region" description="Helical" evidence="16">
    <location>
        <begin position="570"/>
        <end position="599"/>
    </location>
</feature>
<name>A0A6F9D5Q1_9ASCI</name>
<feature type="transmembrane region" description="Helical" evidence="16">
    <location>
        <begin position="173"/>
        <end position="192"/>
    </location>
</feature>
<feature type="transmembrane region" description="Helical" evidence="16">
    <location>
        <begin position="72"/>
        <end position="91"/>
    </location>
</feature>
<dbReference type="Pfam" id="PF00005">
    <property type="entry name" value="ABC_tran"/>
    <property type="match status" value="2"/>
</dbReference>
<keyword evidence="10 16" id="KW-1133">Transmembrane helix</keyword>
<evidence type="ECO:0000256" key="15">
    <source>
        <dbReference type="ARBA" id="ARBA00047576"/>
    </source>
</evidence>
<evidence type="ECO:0000256" key="8">
    <source>
        <dbReference type="ARBA" id="ARBA00022741"/>
    </source>
</evidence>
<feature type="domain" description="ABC transmembrane type-1" evidence="18">
    <location>
        <begin position="355"/>
        <end position="636"/>
    </location>
</feature>